<organism evidence="1 2">
    <name type="scientific">Corynebacterium poyangense</name>
    <dbReference type="NCBI Taxonomy" id="2684405"/>
    <lineage>
        <taxon>Bacteria</taxon>
        <taxon>Bacillati</taxon>
        <taxon>Actinomycetota</taxon>
        <taxon>Actinomycetes</taxon>
        <taxon>Mycobacteriales</taxon>
        <taxon>Corynebacteriaceae</taxon>
        <taxon>Corynebacterium</taxon>
    </lineage>
</organism>
<proteinExistence type="predicted"/>
<reference evidence="1 2" key="1">
    <citation type="submission" date="2019-12" db="EMBL/GenBank/DDBJ databases">
        <title>Corynebacterium sp. nov., isolated from feces of the Anser Albifrons in China.</title>
        <authorList>
            <person name="Liu Q."/>
        </authorList>
    </citation>
    <scope>NUCLEOTIDE SEQUENCE [LARGE SCALE GENOMIC DNA]</scope>
    <source>
        <strain evidence="1 2">4H37-19</strain>
    </source>
</reference>
<gene>
    <name evidence="1" type="ORF">GP475_05010</name>
</gene>
<evidence type="ECO:0000313" key="1">
    <source>
        <dbReference type="EMBL" id="QNQ90075.1"/>
    </source>
</evidence>
<dbReference type="SUPFAM" id="SSF53474">
    <property type="entry name" value="alpha/beta-Hydrolases"/>
    <property type="match status" value="1"/>
</dbReference>
<accession>A0A7H0SNF0</accession>
<evidence type="ECO:0000313" key="2">
    <source>
        <dbReference type="Proteomes" id="UP000516320"/>
    </source>
</evidence>
<protein>
    <submittedName>
        <fullName evidence="1">Esterase family protein</fullName>
    </submittedName>
</protein>
<dbReference type="Proteomes" id="UP000516320">
    <property type="component" value="Chromosome"/>
</dbReference>
<dbReference type="AlphaFoldDB" id="A0A7H0SNF0"/>
<name>A0A7H0SNF0_9CORY</name>
<dbReference type="EMBL" id="CP046884">
    <property type="protein sequence ID" value="QNQ90075.1"/>
    <property type="molecule type" value="Genomic_DNA"/>
</dbReference>
<keyword evidence="2" id="KW-1185">Reference proteome</keyword>
<dbReference type="InterPro" id="IPR050583">
    <property type="entry name" value="Mycobacterial_A85_antigen"/>
</dbReference>
<sequence>MDRIGLISLTDHKAAFAIALLVGIPLVTLFVIGLKKERRMVFLGVIVAALCGAVAVWAFIEKVWHPFPDSIPVQVYAGGAVALAMYLGALVFKRRRILCFFLAICATGGAWGIANLHYQEYPTARSLDPQPISRRMDFATFQKLVAAPTLDGRQVGALVQVPLAGYPAQDGGSGYPARNAFAYIPPAYWTHPAINLPVVVLLAGNPGEPEQWFTTAEGEATVDEFQANHDGISPIVISVDGTGSWTGNPICVDGPDLKVQSYLARDVPRLIKERFRVNPDTKTWTIGGFSYGGTCSLQVVTNAPDVYGSFLDFSGQAEPTLGDHKQTVDTFFGSNEQAYQAVNPETLLRNAEAKKSYSGIAGKFIAGEDDHESVAALQHLNDLAGKAGMVTEFQTLPGAHSFRVWRVALRETLGWAAQRGGLSA</sequence>
<dbReference type="RefSeq" id="WP_187975535.1">
    <property type="nucleotide sequence ID" value="NZ_CP046884.1"/>
</dbReference>
<dbReference type="Gene3D" id="3.40.50.1820">
    <property type="entry name" value="alpha/beta hydrolase"/>
    <property type="match status" value="1"/>
</dbReference>
<dbReference type="Pfam" id="PF00756">
    <property type="entry name" value="Esterase"/>
    <property type="match status" value="1"/>
</dbReference>
<dbReference type="GO" id="GO:0016747">
    <property type="term" value="F:acyltransferase activity, transferring groups other than amino-acyl groups"/>
    <property type="evidence" value="ECO:0007669"/>
    <property type="project" value="TreeGrafter"/>
</dbReference>
<dbReference type="InterPro" id="IPR029058">
    <property type="entry name" value="AB_hydrolase_fold"/>
</dbReference>
<dbReference type="InterPro" id="IPR000801">
    <property type="entry name" value="Esterase-like"/>
</dbReference>
<dbReference type="PANTHER" id="PTHR48098:SF1">
    <property type="entry name" value="DIACYLGLYCEROL ACYLTRANSFERASE_MYCOLYLTRANSFERASE AG85A"/>
    <property type="match status" value="1"/>
</dbReference>
<dbReference type="PANTHER" id="PTHR48098">
    <property type="entry name" value="ENTEROCHELIN ESTERASE-RELATED"/>
    <property type="match status" value="1"/>
</dbReference>
<dbReference type="KEGG" id="cpoy:GP475_05010"/>